<dbReference type="EMBL" id="BEZZ01000022">
    <property type="protein sequence ID" value="GCC23096.1"/>
    <property type="molecule type" value="Genomic_DNA"/>
</dbReference>
<accession>A0A401RY65</accession>
<dbReference type="Proteomes" id="UP000287033">
    <property type="component" value="Unassembled WGS sequence"/>
</dbReference>
<name>A0A401RY65_CHIPU</name>
<gene>
    <name evidence="1" type="ORF">chiPu_0001489</name>
</gene>
<reference evidence="1 2" key="1">
    <citation type="journal article" date="2018" name="Nat. Ecol. Evol.">
        <title>Shark genomes provide insights into elasmobranch evolution and the origin of vertebrates.</title>
        <authorList>
            <person name="Hara Y"/>
            <person name="Yamaguchi K"/>
            <person name="Onimaru K"/>
            <person name="Kadota M"/>
            <person name="Koyanagi M"/>
            <person name="Keeley SD"/>
            <person name="Tatsumi K"/>
            <person name="Tanaka K"/>
            <person name="Motone F"/>
            <person name="Kageyama Y"/>
            <person name="Nozu R"/>
            <person name="Adachi N"/>
            <person name="Nishimura O"/>
            <person name="Nakagawa R"/>
            <person name="Tanegashima C"/>
            <person name="Kiyatake I"/>
            <person name="Matsumoto R"/>
            <person name="Murakumo K"/>
            <person name="Nishida K"/>
            <person name="Terakita A"/>
            <person name="Kuratani S"/>
            <person name="Sato K"/>
            <person name="Hyodo S Kuraku.S."/>
        </authorList>
    </citation>
    <scope>NUCLEOTIDE SEQUENCE [LARGE SCALE GENOMIC DNA]</scope>
</reference>
<dbReference type="AlphaFoldDB" id="A0A401RY65"/>
<sequence length="230" mass="26544">MDCRERADIFGAGTNLQTIEFLRYEAACKCRLLRSHQFTPEQDMDPCDYFETFNWINFFEWNLHLAQLNLPTQDVQRRSRAVQEERRVRGRSTVPAIRKSASIAESITSTRWPPFRNGLPREQHFSLVLPINVPPERKTLAPEWREASPREPPHLCLEKHSGICVGESYCCGCWDIELPRAAPTAAYPLGYKASPINHFWQMMEPIDDFAARQLGGQLSEITNRHAGWDT</sequence>
<protein>
    <submittedName>
        <fullName evidence="1">Uncharacterized protein</fullName>
    </submittedName>
</protein>
<organism evidence="1 2">
    <name type="scientific">Chiloscyllium punctatum</name>
    <name type="common">Brownbanded bambooshark</name>
    <name type="synonym">Hemiscyllium punctatum</name>
    <dbReference type="NCBI Taxonomy" id="137246"/>
    <lineage>
        <taxon>Eukaryota</taxon>
        <taxon>Metazoa</taxon>
        <taxon>Chordata</taxon>
        <taxon>Craniata</taxon>
        <taxon>Vertebrata</taxon>
        <taxon>Chondrichthyes</taxon>
        <taxon>Elasmobranchii</taxon>
        <taxon>Galeomorphii</taxon>
        <taxon>Galeoidea</taxon>
        <taxon>Orectolobiformes</taxon>
        <taxon>Hemiscylliidae</taxon>
        <taxon>Chiloscyllium</taxon>
    </lineage>
</organism>
<evidence type="ECO:0000313" key="2">
    <source>
        <dbReference type="Proteomes" id="UP000287033"/>
    </source>
</evidence>
<evidence type="ECO:0000313" key="1">
    <source>
        <dbReference type="EMBL" id="GCC23096.1"/>
    </source>
</evidence>
<keyword evidence="2" id="KW-1185">Reference proteome</keyword>
<proteinExistence type="predicted"/>
<comment type="caution">
    <text evidence="1">The sequence shown here is derived from an EMBL/GenBank/DDBJ whole genome shotgun (WGS) entry which is preliminary data.</text>
</comment>